<dbReference type="STRING" id="81972.D7LQV1"/>
<dbReference type="InterPro" id="IPR008949">
    <property type="entry name" value="Isoprenoid_synthase_dom_sf"/>
</dbReference>
<proteinExistence type="predicted"/>
<keyword evidence="2" id="KW-1185">Reference proteome</keyword>
<evidence type="ECO:0000313" key="1">
    <source>
        <dbReference type="EMBL" id="EFH51542.1"/>
    </source>
</evidence>
<dbReference type="OrthoDB" id="1936865at2759"/>
<dbReference type="SUPFAM" id="SSF48576">
    <property type="entry name" value="Terpenoid synthases"/>
    <property type="match status" value="1"/>
</dbReference>
<sequence>MHETGVSEEEARAHVQQMISLTWDEMNYEARTAARSSSLLSRRFVETAMNLARMSQCMYQHGDGHGCPDKAKIVDRVQTLLVDPIPLGH</sequence>
<organism evidence="2">
    <name type="scientific">Arabidopsis lyrata subsp. lyrata</name>
    <name type="common">Lyre-leaved rock-cress</name>
    <dbReference type="NCBI Taxonomy" id="81972"/>
    <lineage>
        <taxon>Eukaryota</taxon>
        <taxon>Viridiplantae</taxon>
        <taxon>Streptophyta</taxon>
        <taxon>Embryophyta</taxon>
        <taxon>Tracheophyta</taxon>
        <taxon>Spermatophyta</taxon>
        <taxon>Magnoliopsida</taxon>
        <taxon>eudicotyledons</taxon>
        <taxon>Gunneridae</taxon>
        <taxon>Pentapetalae</taxon>
        <taxon>rosids</taxon>
        <taxon>malvids</taxon>
        <taxon>Brassicales</taxon>
        <taxon>Brassicaceae</taxon>
        <taxon>Camelineae</taxon>
        <taxon>Arabidopsis</taxon>
    </lineage>
</organism>
<dbReference type="AlphaFoldDB" id="D7LQV1"/>
<dbReference type="EMBL" id="GL348717">
    <property type="protein sequence ID" value="EFH51542.1"/>
    <property type="molecule type" value="Genomic_DNA"/>
</dbReference>
<protein>
    <recommendedName>
        <fullName evidence="3">Terpene synthase metal-binding domain-containing protein</fullName>
    </recommendedName>
</protein>
<name>D7LQV1_ARALL</name>
<gene>
    <name evidence="1" type="ORF">ARALYDRAFT_322722</name>
</gene>
<dbReference type="Gramene" id="fgenesh1_pm.C_scaffold_5000266">
    <property type="protein sequence ID" value="fgenesh1_pm.C_scaffold_5000266"/>
    <property type="gene ID" value="fgenesh1_pm.C_scaffold_5000266"/>
</dbReference>
<evidence type="ECO:0000313" key="2">
    <source>
        <dbReference type="Proteomes" id="UP000008694"/>
    </source>
</evidence>
<accession>D7LQV1</accession>
<evidence type="ECO:0008006" key="3">
    <source>
        <dbReference type="Google" id="ProtNLM"/>
    </source>
</evidence>
<reference evidence="2" key="1">
    <citation type="journal article" date="2011" name="Nat. Genet.">
        <title>The Arabidopsis lyrata genome sequence and the basis of rapid genome size change.</title>
        <authorList>
            <person name="Hu T.T."/>
            <person name="Pattyn P."/>
            <person name="Bakker E.G."/>
            <person name="Cao J."/>
            <person name="Cheng J.-F."/>
            <person name="Clark R.M."/>
            <person name="Fahlgren N."/>
            <person name="Fawcett J.A."/>
            <person name="Grimwood J."/>
            <person name="Gundlach H."/>
            <person name="Haberer G."/>
            <person name="Hollister J.D."/>
            <person name="Ossowski S."/>
            <person name="Ottilar R.P."/>
            <person name="Salamov A.A."/>
            <person name="Schneeberger K."/>
            <person name="Spannagl M."/>
            <person name="Wang X."/>
            <person name="Yang L."/>
            <person name="Nasrallah M.E."/>
            <person name="Bergelson J."/>
            <person name="Carrington J.C."/>
            <person name="Gaut B.S."/>
            <person name="Schmutz J."/>
            <person name="Mayer K.F.X."/>
            <person name="Van de Peer Y."/>
            <person name="Grigoriev I.V."/>
            <person name="Nordborg M."/>
            <person name="Weigel D."/>
            <person name="Guo Y.-L."/>
        </authorList>
    </citation>
    <scope>NUCLEOTIDE SEQUENCE [LARGE SCALE GENOMIC DNA]</scope>
    <source>
        <strain evidence="2">cv. MN47</strain>
    </source>
</reference>
<dbReference type="Proteomes" id="UP000008694">
    <property type="component" value="Unassembled WGS sequence"/>
</dbReference>
<dbReference type="HOGENOM" id="CLU_003125_6_3_1"/>
<dbReference type="KEGG" id="aly:9312999"/>
<dbReference type="Gene3D" id="1.10.600.10">
    <property type="entry name" value="Farnesyl Diphosphate Synthase"/>
    <property type="match status" value="1"/>
</dbReference>